<gene>
    <name evidence="6" type="ORF">PF001_g18395</name>
    <name evidence="5" type="ORF">PF002_g19139</name>
    <name evidence="4" type="ORF">PF004_g16974</name>
    <name evidence="3" type="ORF">PF010_g12944</name>
    <name evidence="2" type="ORF">PF011_g24229</name>
</gene>
<evidence type="ECO:0000313" key="6">
    <source>
        <dbReference type="EMBL" id="KAE9293150.1"/>
    </source>
</evidence>
<sequence>MAGLTTQASALGPKISNLHDAVLGLTRRRTRRERMGLPKMSKAAASATDSGSALRKLLVQDVFLFMGVFSTCVAQLVFYQGAVDHWQLLAQLSSALERKTKKLQNAKPASSTLRDELAGARCHPDPRARVRRTRDNRPQRQERASAVMVDAPECVICQDELELGCALFTAECGYSVNFCCELGQVPDLPHAADAAARADRGAGEPCQLRSANNVINMQQL</sequence>
<dbReference type="Proteomes" id="UP000488956">
    <property type="component" value="Unassembled WGS sequence"/>
</dbReference>
<evidence type="ECO:0000313" key="11">
    <source>
        <dbReference type="Proteomes" id="UP000488956"/>
    </source>
</evidence>
<evidence type="ECO:0000313" key="10">
    <source>
        <dbReference type="Proteomes" id="UP000476176"/>
    </source>
</evidence>
<dbReference type="Proteomes" id="UP000440367">
    <property type="component" value="Unassembled WGS sequence"/>
</dbReference>
<dbReference type="EMBL" id="QXGE01001398">
    <property type="protein sequence ID" value="KAE9293150.1"/>
    <property type="molecule type" value="Genomic_DNA"/>
</dbReference>
<name>A0A6A3XW48_9STRA</name>
<evidence type="ECO:0000313" key="7">
    <source>
        <dbReference type="Proteomes" id="UP000437068"/>
    </source>
</evidence>
<dbReference type="Proteomes" id="UP000476176">
    <property type="component" value="Unassembled WGS sequence"/>
</dbReference>
<evidence type="ECO:0000313" key="3">
    <source>
        <dbReference type="EMBL" id="KAE9105636.1"/>
    </source>
</evidence>
<proteinExistence type="predicted"/>
<accession>A0A6A3XW48</accession>
<evidence type="ECO:0000313" key="2">
    <source>
        <dbReference type="EMBL" id="KAE8976013.1"/>
    </source>
</evidence>
<dbReference type="EMBL" id="QXGC01001239">
    <property type="protein sequence ID" value="KAE9207659.1"/>
    <property type="molecule type" value="Genomic_DNA"/>
</dbReference>
<protein>
    <submittedName>
        <fullName evidence="5">Uncharacterized protein</fullName>
    </submittedName>
</protein>
<dbReference type="Proteomes" id="UP000460718">
    <property type="component" value="Unassembled WGS sequence"/>
</dbReference>
<comment type="caution">
    <text evidence="5">The sequence shown here is derived from an EMBL/GenBank/DDBJ whole genome shotgun (WGS) entry which is preliminary data.</text>
</comment>
<evidence type="ECO:0000313" key="5">
    <source>
        <dbReference type="EMBL" id="KAE9209350.1"/>
    </source>
</evidence>
<evidence type="ECO:0000313" key="9">
    <source>
        <dbReference type="Proteomes" id="UP000460718"/>
    </source>
</evidence>
<evidence type="ECO:0000313" key="4">
    <source>
        <dbReference type="EMBL" id="KAE9207659.1"/>
    </source>
</evidence>
<organism evidence="5 8">
    <name type="scientific">Phytophthora fragariae</name>
    <dbReference type="NCBI Taxonomy" id="53985"/>
    <lineage>
        <taxon>Eukaryota</taxon>
        <taxon>Sar</taxon>
        <taxon>Stramenopiles</taxon>
        <taxon>Oomycota</taxon>
        <taxon>Peronosporomycetes</taxon>
        <taxon>Peronosporales</taxon>
        <taxon>Peronosporaceae</taxon>
        <taxon>Phytophthora</taxon>
    </lineage>
</organism>
<dbReference type="EMBL" id="QXGD01001303">
    <property type="protein sequence ID" value="KAE9209350.1"/>
    <property type="molecule type" value="Genomic_DNA"/>
</dbReference>
<evidence type="ECO:0000313" key="8">
    <source>
        <dbReference type="Proteomes" id="UP000440367"/>
    </source>
</evidence>
<dbReference type="AlphaFoldDB" id="A0A6A3XW48"/>
<reference evidence="7 8" key="1">
    <citation type="submission" date="2018-08" db="EMBL/GenBank/DDBJ databases">
        <title>Genomic investigation of the strawberry pathogen Phytophthora fragariae indicates pathogenicity is determined by transcriptional variation in three key races.</title>
        <authorList>
            <person name="Adams T.M."/>
            <person name="Armitage A.D."/>
            <person name="Sobczyk M.K."/>
            <person name="Bates H.J."/>
            <person name="Dunwell J.M."/>
            <person name="Nellist C.F."/>
            <person name="Harrison R.J."/>
        </authorList>
    </citation>
    <scope>NUCLEOTIDE SEQUENCE [LARGE SCALE GENOMIC DNA]</scope>
    <source>
        <strain evidence="6 7">A4</strain>
        <strain evidence="5 8">BC-1</strain>
        <strain evidence="4 10">BC-23</strain>
        <strain evidence="3 11">ONT-3</strain>
        <strain evidence="2 9">SCRP245</strain>
    </source>
</reference>
<evidence type="ECO:0000256" key="1">
    <source>
        <dbReference type="SAM" id="MobiDB-lite"/>
    </source>
</evidence>
<dbReference type="Proteomes" id="UP000437068">
    <property type="component" value="Unassembled WGS sequence"/>
</dbReference>
<feature type="region of interest" description="Disordered" evidence="1">
    <location>
        <begin position="124"/>
        <end position="143"/>
    </location>
</feature>
<dbReference type="EMBL" id="QXFX01000742">
    <property type="protein sequence ID" value="KAE9105636.1"/>
    <property type="molecule type" value="Genomic_DNA"/>
</dbReference>
<dbReference type="EMBL" id="QXFW01002716">
    <property type="protein sequence ID" value="KAE8976013.1"/>
    <property type="molecule type" value="Genomic_DNA"/>
</dbReference>